<dbReference type="Proteomes" id="UP000299102">
    <property type="component" value="Unassembled WGS sequence"/>
</dbReference>
<accession>A0A4C1TVU4</accession>
<feature type="region of interest" description="Disordered" evidence="1">
    <location>
        <begin position="274"/>
        <end position="307"/>
    </location>
</feature>
<organism evidence="2 3">
    <name type="scientific">Eumeta variegata</name>
    <name type="common">Bagworm moth</name>
    <name type="synonym">Eumeta japonica</name>
    <dbReference type="NCBI Taxonomy" id="151549"/>
    <lineage>
        <taxon>Eukaryota</taxon>
        <taxon>Metazoa</taxon>
        <taxon>Ecdysozoa</taxon>
        <taxon>Arthropoda</taxon>
        <taxon>Hexapoda</taxon>
        <taxon>Insecta</taxon>
        <taxon>Pterygota</taxon>
        <taxon>Neoptera</taxon>
        <taxon>Endopterygota</taxon>
        <taxon>Lepidoptera</taxon>
        <taxon>Glossata</taxon>
        <taxon>Ditrysia</taxon>
        <taxon>Tineoidea</taxon>
        <taxon>Psychidae</taxon>
        <taxon>Oiketicinae</taxon>
        <taxon>Eumeta</taxon>
    </lineage>
</organism>
<evidence type="ECO:0000313" key="3">
    <source>
        <dbReference type="Proteomes" id="UP000299102"/>
    </source>
</evidence>
<comment type="caution">
    <text evidence="2">The sequence shown here is derived from an EMBL/GenBank/DDBJ whole genome shotgun (WGS) entry which is preliminary data.</text>
</comment>
<keyword evidence="3" id="KW-1185">Reference proteome</keyword>
<sequence>MNVDVVSAFGPARRFCQRRVSRGVSSPATRVHCSRPLHVAGWGERTEVSGVVPFAIRFQLPVRSPVRGSGERDIDPAHLASRQIFDDSVSLEGVESRSQQLKETTRRTGQMMLHYGGTSQLKVCNGTDHPRDVGEVPSGPRFAAWLRSIFSSAERTIAHGQSGLVPFPAPPAAQRREPIGDGTSAFLRGVGRARPRLDEHHFTSAANAALRTSHSHTTPKIRTPALAKRQLYDCIPISDGSASVDKDIRKIYNTNEWKSSTGTHLVVVVGGSARARAAGPQRPPQRVAQQSQVQTHRAPEHHAPRAEIPPSLNLAAAAAASSALARHQRGENTQTLIYRPPHARAPHAAPPRALADNREHKHTT</sequence>
<dbReference type="EMBL" id="BGZK01000093">
    <property type="protein sequence ID" value="GBP18139.1"/>
    <property type="molecule type" value="Genomic_DNA"/>
</dbReference>
<name>A0A4C1TVU4_EUMVA</name>
<protein>
    <submittedName>
        <fullName evidence="2">Uncharacterized protein</fullName>
    </submittedName>
</protein>
<dbReference type="AlphaFoldDB" id="A0A4C1TVU4"/>
<evidence type="ECO:0000313" key="2">
    <source>
        <dbReference type="EMBL" id="GBP18139.1"/>
    </source>
</evidence>
<reference evidence="2 3" key="1">
    <citation type="journal article" date="2019" name="Commun. Biol.">
        <title>The bagworm genome reveals a unique fibroin gene that provides high tensile strength.</title>
        <authorList>
            <person name="Kono N."/>
            <person name="Nakamura H."/>
            <person name="Ohtoshi R."/>
            <person name="Tomita M."/>
            <person name="Numata K."/>
            <person name="Arakawa K."/>
        </authorList>
    </citation>
    <scope>NUCLEOTIDE SEQUENCE [LARGE SCALE GENOMIC DNA]</scope>
</reference>
<feature type="compositionally biased region" description="Low complexity" evidence="1">
    <location>
        <begin position="274"/>
        <end position="294"/>
    </location>
</feature>
<proteinExistence type="predicted"/>
<feature type="region of interest" description="Disordered" evidence="1">
    <location>
        <begin position="319"/>
        <end position="364"/>
    </location>
</feature>
<evidence type="ECO:0000256" key="1">
    <source>
        <dbReference type="SAM" id="MobiDB-lite"/>
    </source>
</evidence>
<gene>
    <name evidence="2" type="ORF">EVAR_12920_1</name>
</gene>